<gene>
    <name evidence="1" type="ORF">PLEPLA_LOCUS17972</name>
</gene>
<evidence type="ECO:0000313" key="2">
    <source>
        <dbReference type="Proteomes" id="UP001153269"/>
    </source>
</evidence>
<keyword evidence="2" id="KW-1185">Reference proteome</keyword>
<accession>A0A9N7YK71</accession>
<proteinExistence type="predicted"/>
<sequence length="132" mass="14109">MVSELGHVQLPQLLQELDASPCADAAFAPSKQRAAKTLFGPSVTEAALSAAQADTFHSLASGFAQSQPCDRSSQPSVAGRHLHRTTLELHGGGRLRAGKNVLDLKAELSLLMSSRDTEKDTQSSERPWMLGK</sequence>
<evidence type="ECO:0000313" key="1">
    <source>
        <dbReference type="EMBL" id="CAB1429992.1"/>
    </source>
</evidence>
<dbReference type="AlphaFoldDB" id="A0A9N7YK71"/>
<dbReference type="EMBL" id="CADEAL010001191">
    <property type="protein sequence ID" value="CAB1429992.1"/>
    <property type="molecule type" value="Genomic_DNA"/>
</dbReference>
<dbReference type="Proteomes" id="UP001153269">
    <property type="component" value="Unassembled WGS sequence"/>
</dbReference>
<reference evidence="1" key="1">
    <citation type="submission" date="2020-03" db="EMBL/GenBank/DDBJ databases">
        <authorList>
            <person name="Weist P."/>
        </authorList>
    </citation>
    <scope>NUCLEOTIDE SEQUENCE</scope>
</reference>
<organism evidence="1 2">
    <name type="scientific">Pleuronectes platessa</name>
    <name type="common">European plaice</name>
    <dbReference type="NCBI Taxonomy" id="8262"/>
    <lineage>
        <taxon>Eukaryota</taxon>
        <taxon>Metazoa</taxon>
        <taxon>Chordata</taxon>
        <taxon>Craniata</taxon>
        <taxon>Vertebrata</taxon>
        <taxon>Euteleostomi</taxon>
        <taxon>Actinopterygii</taxon>
        <taxon>Neopterygii</taxon>
        <taxon>Teleostei</taxon>
        <taxon>Neoteleostei</taxon>
        <taxon>Acanthomorphata</taxon>
        <taxon>Carangaria</taxon>
        <taxon>Pleuronectiformes</taxon>
        <taxon>Pleuronectoidei</taxon>
        <taxon>Pleuronectidae</taxon>
        <taxon>Pleuronectes</taxon>
    </lineage>
</organism>
<comment type="caution">
    <text evidence="1">The sequence shown here is derived from an EMBL/GenBank/DDBJ whole genome shotgun (WGS) entry which is preliminary data.</text>
</comment>
<protein>
    <submittedName>
        <fullName evidence="1">Uncharacterized protein</fullName>
    </submittedName>
</protein>
<name>A0A9N7YK71_PLEPL</name>